<name>A0ACC3N9X7_9PEZI</name>
<dbReference type="Proteomes" id="UP001281147">
    <property type="component" value="Unassembled WGS sequence"/>
</dbReference>
<evidence type="ECO:0000313" key="1">
    <source>
        <dbReference type="EMBL" id="KAK3713066.1"/>
    </source>
</evidence>
<organism evidence="1 2">
    <name type="scientific">Vermiconidia calcicola</name>
    <dbReference type="NCBI Taxonomy" id="1690605"/>
    <lineage>
        <taxon>Eukaryota</taxon>
        <taxon>Fungi</taxon>
        <taxon>Dikarya</taxon>
        <taxon>Ascomycota</taxon>
        <taxon>Pezizomycotina</taxon>
        <taxon>Dothideomycetes</taxon>
        <taxon>Dothideomycetidae</taxon>
        <taxon>Mycosphaerellales</taxon>
        <taxon>Extremaceae</taxon>
        <taxon>Vermiconidia</taxon>
    </lineage>
</organism>
<proteinExistence type="predicted"/>
<keyword evidence="2" id="KW-1185">Reference proteome</keyword>
<accession>A0ACC3N9X7</accession>
<reference evidence="1" key="1">
    <citation type="submission" date="2023-07" db="EMBL/GenBank/DDBJ databases">
        <title>Black Yeasts Isolated from many extreme environments.</title>
        <authorList>
            <person name="Coleine C."/>
            <person name="Stajich J.E."/>
            <person name="Selbmann L."/>
        </authorList>
    </citation>
    <scope>NUCLEOTIDE SEQUENCE</scope>
    <source>
        <strain evidence="1">CCFEE 5714</strain>
    </source>
</reference>
<dbReference type="EMBL" id="JAUTXU010000065">
    <property type="protein sequence ID" value="KAK3713066.1"/>
    <property type="molecule type" value="Genomic_DNA"/>
</dbReference>
<evidence type="ECO:0000313" key="2">
    <source>
        <dbReference type="Proteomes" id="UP001281147"/>
    </source>
</evidence>
<protein>
    <submittedName>
        <fullName evidence="1">Uncharacterized protein</fullName>
    </submittedName>
</protein>
<comment type="caution">
    <text evidence="1">The sequence shown here is derived from an EMBL/GenBank/DDBJ whole genome shotgun (WGS) entry which is preliminary data.</text>
</comment>
<gene>
    <name evidence="1" type="ORF">LTR37_008751</name>
</gene>
<sequence length="418" mass="47502">MASAAAEAPNRCDIPDGNPGKDCEIIHMSRFVSDSTPAQQISWTLKYIENPEGYLETTLGSETYNKRKSLLCIPDKIDRDVYGNGEHMVHFQRHIAKLFESAEENAYETLYGLERQLLGRKDDELPSIDEVKEVLSQSAERRPAVIVVEVPNRVLGCKTYSFSELEKLSSACKEAGVKLHCDGARLWEIEPYYQRTAGKTFADIGQLFDSVYVSFYKGLRGAAGAMLVQNEESFMDEAKVWRRRAGGNAFTLLYEVIDSERGYNENIGTFKEKWDKMSEIVDGVTDATKEFRTSDGDPIVSFMPERATCCQIRTVFRGYTVEELIAARDRAQNWTNVRVFDKIWPKQSLDEQSKEERASREADGIRLSTEGEVTKPQEQDRWHIIEWMILEATMKVETQTLVDAYVALCEELVAAGKM</sequence>